<keyword evidence="2" id="KW-1185">Reference proteome</keyword>
<protein>
    <submittedName>
        <fullName evidence="1">Uncharacterized protein</fullName>
    </submittedName>
</protein>
<accession>A0A1C7LQ31</accession>
<organism evidence="1 2">
    <name type="scientific">Grifola frondosa</name>
    <name type="common">Maitake</name>
    <name type="synonym">Polyporus frondosus</name>
    <dbReference type="NCBI Taxonomy" id="5627"/>
    <lineage>
        <taxon>Eukaryota</taxon>
        <taxon>Fungi</taxon>
        <taxon>Dikarya</taxon>
        <taxon>Basidiomycota</taxon>
        <taxon>Agaricomycotina</taxon>
        <taxon>Agaricomycetes</taxon>
        <taxon>Polyporales</taxon>
        <taxon>Grifolaceae</taxon>
        <taxon>Grifola</taxon>
    </lineage>
</organism>
<evidence type="ECO:0000313" key="1">
    <source>
        <dbReference type="EMBL" id="OBZ66861.1"/>
    </source>
</evidence>
<dbReference type="EMBL" id="LUGG01000027">
    <property type="protein sequence ID" value="OBZ66861.1"/>
    <property type="molecule type" value="Genomic_DNA"/>
</dbReference>
<dbReference type="Proteomes" id="UP000092993">
    <property type="component" value="Unassembled WGS sequence"/>
</dbReference>
<sequence length="96" mass="10853">MLNFCAISRSQAIRNLELWARQAAHSGEGADHRPLRPKLIRSQETVSNQTCTSLGHRDNAMIVLPLWASSWFIFSKNWIYLGLLICLVTVTEEVIG</sequence>
<comment type="caution">
    <text evidence="1">The sequence shown here is derived from an EMBL/GenBank/DDBJ whole genome shotgun (WGS) entry which is preliminary data.</text>
</comment>
<gene>
    <name evidence="1" type="ORF">A0H81_13140</name>
</gene>
<name>A0A1C7LQ31_GRIFR</name>
<evidence type="ECO:0000313" key="2">
    <source>
        <dbReference type="Proteomes" id="UP000092993"/>
    </source>
</evidence>
<dbReference type="AlphaFoldDB" id="A0A1C7LQ31"/>
<proteinExistence type="predicted"/>
<reference evidence="1 2" key="1">
    <citation type="submission" date="2016-03" db="EMBL/GenBank/DDBJ databases">
        <title>Whole genome sequencing of Grifola frondosa 9006-11.</title>
        <authorList>
            <person name="Min B."/>
            <person name="Park H."/>
            <person name="Kim J.-G."/>
            <person name="Cho H."/>
            <person name="Oh Y.-L."/>
            <person name="Kong W.-S."/>
            <person name="Choi I.-G."/>
        </authorList>
    </citation>
    <scope>NUCLEOTIDE SEQUENCE [LARGE SCALE GENOMIC DNA]</scope>
    <source>
        <strain evidence="1 2">9006-11</strain>
    </source>
</reference>